<dbReference type="STRING" id="319970.RV00_GL000543"/>
<name>A0A1L8SST7_9ENTE</name>
<sequence length="502" mass="57898">MLKVGDFMSDVDVVINHTLKNGLRKYKFRNSKQKPVGSSEGNKGAIFGYRSKDLMIQGRGVVITSEEGLSENEDQFTHWTPNVFSYGTYTNSDRQFVKGHNENNLRQINTFVVDIDITGEKFNHGEIVLAAYDRLGLLPTMILDTPKGYQVYFVLRDAAYVTKKSNFKVINVAKRISENIRKELAKDLPGIDVGCNHFGIARIPRNDNVLFFEESYSYSFQEWLNWSMTQAEDNKAEVIPFPHQKNEIRQLDEKWVDLLMNSEKLIGSKGVLGRNNAIFTLSLAYYASKSPIETCEYNMIMLNDRLKNPLKESEIKRIIKSAYSSKYEAASKDYIREICHIWIDSSLTDDQLFSQPKGWYKFKKDRKERVKSHSKEWQQDILAYLSSQSYTYKPFVYSTKKEIREEIGVPERSFDAALKTLKEKNQVFYRVTRGRGGGIMIASVKALMRTIILTKKEVREAYFEAIREAFLVPGTLVQKVFYQLLPAKKAYTEIELISLESG</sequence>
<keyword evidence="3" id="KW-1185">Reference proteome</keyword>
<protein>
    <recommendedName>
        <fullName evidence="1">Primase C-terminal 1 domain-containing protein</fullName>
    </recommendedName>
</protein>
<gene>
    <name evidence="2" type="ORF">RV00_GL000543</name>
</gene>
<organism evidence="2 3">
    <name type="scientific">Enterococcus devriesei</name>
    <dbReference type="NCBI Taxonomy" id="319970"/>
    <lineage>
        <taxon>Bacteria</taxon>
        <taxon>Bacillati</taxon>
        <taxon>Bacillota</taxon>
        <taxon>Bacilli</taxon>
        <taxon>Lactobacillales</taxon>
        <taxon>Enterococcaceae</taxon>
        <taxon>Enterococcus</taxon>
    </lineage>
</organism>
<proteinExistence type="predicted"/>
<evidence type="ECO:0000313" key="2">
    <source>
        <dbReference type="EMBL" id="OJG34993.1"/>
    </source>
</evidence>
<comment type="caution">
    <text evidence="2">The sequence shown here is derived from an EMBL/GenBank/DDBJ whole genome shotgun (WGS) entry which is preliminary data.</text>
</comment>
<dbReference type="AlphaFoldDB" id="A0A1L8SST7"/>
<evidence type="ECO:0000259" key="1">
    <source>
        <dbReference type="Pfam" id="PF08708"/>
    </source>
</evidence>
<dbReference type="EMBL" id="JXKM01000010">
    <property type="protein sequence ID" value="OJG34993.1"/>
    <property type="molecule type" value="Genomic_DNA"/>
</dbReference>
<dbReference type="InterPro" id="IPR014820">
    <property type="entry name" value="PriCT_1"/>
</dbReference>
<reference evidence="2 3" key="1">
    <citation type="submission" date="2014-12" db="EMBL/GenBank/DDBJ databases">
        <title>Draft genome sequences of 29 type strains of Enterococci.</title>
        <authorList>
            <person name="Zhong Z."/>
            <person name="Sun Z."/>
            <person name="Liu W."/>
            <person name="Zhang W."/>
            <person name="Zhang H."/>
        </authorList>
    </citation>
    <scope>NUCLEOTIDE SEQUENCE [LARGE SCALE GENOMIC DNA]</scope>
    <source>
        <strain evidence="2 3">DSM 22802</strain>
    </source>
</reference>
<accession>A0A1L8SST7</accession>
<dbReference type="Pfam" id="PF08708">
    <property type="entry name" value="PriCT_1"/>
    <property type="match status" value="1"/>
</dbReference>
<feature type="domain" description="Primase C-terminal 1" evidence="1">
    <location>
        <begin position="267"/>
        <end position="327"/>
    </location>
</feature>
<evidence type="ECO:0000313" key="3">
    <source>
        <dbReference type="Proteomes" id="UP000183700"/>
    </source>
</evidence>
<dbReference type="Proteomes" id="UP000183700">
    <property type="component" value="Unassembled WGS sequence"/>
</dbReference>